<gene>
    <name evidence="3" type="ORF">C2G38_2026405</name>
</gene>
<reference evidence="3 4" key="1">
    <citation type="submission" date="2018-06" db="EMBL/GenBank/DDBJ databases">
        <title>Comparative genomics reveals the genomic features of Rhizophagus irregularis, R. cerebriforme, R. diaphanum and Gigaspora rosea, and their symbiotic lifestyle signature.</title>
        <authorList>
            <person name="Morin E."/>
            <person name="San Clemente H."/>
            <person name="Chen E.C.H."/>
            <person name="De La Providencia I."/>
            <person name="Hainaut M."/>
            <person name="Kuo A."/>
            <person name="Kohler A."/>
            <person name="Murat C."/>
            <person name="Tang N."/>
            <person name="Roy S."/>
            <person name="Loubradou J."/>
            <person name="Henrissat B."/>
            <person name="Grigoriev I.V."/>
            <person name="Corradi N."/>
            <person name="Roux C."/>
            <person name="Martin F.M."/>
        </authorList>
    </citation>
    <scope>NUCLEOTIDE SEQUENCE [LARGE SCALE GENOMIC DNA]</scope>
    <source>
        <strain evidence="3 4">DAOM 194757</strain>
    </source>
</reference>
<evidence type="ECO:0000259" key="2">
    <source>
        <dbReference type="PROSITE" id="PS50158"/>
    </source>
</evidence>
<name>A0A397W9A9_9GLOM</name>
<keyword evidence="4" id="KW-1185">Reference proteome</keyword>
<dbReference type="EMBL" id="QKWP01000001">
    <property type="protein sequence ID" value="RIB31008.1"/>
    <property type="molecule type" value="Genomic_DNA"/>
</dbReference>
<evidence type="ECO:0000313" key="3">
    <source>
        <dbReference type="EMBL" id="RIB31008.1"/>
    </source>
</evidence>
<protein>
    <recommendedName>
        <fullName evidence="2">CCHC-type domain-containing protein</fullName>
    </recommendedName>
</protein>
<keyword evidence="1" id="KW-0863">Zinc-finger</keyword>
<feature type="domain" description="CCHC-type" evidence="2">
    <location>
        <begin position="132"/>
        <end position="145"/>
    </location>
</feature>
<evidence type="ECO:0000256" key="1">
    <source>
        <dbReference type="PROSITE-ProRule" id="PRU00047"/>
    </source>
</evidence>
<dbReference type="OrthoDB" id="2370036at2759"/>
<dbReference type="SUPFAM" id="SSF57756">
    <property type="entry name" value="Retrovirus zinc finger-like domains"/>
    <property type="match status" value="1"/>
</dbReference>
<accession>A0A397W9A9</accession>
<sequence length="148" mass="16753">MKKALNIALDFDCMDEFISMIDTFIARKKNSIKETNQENINIDIADPIVCRPATKRIKSSSETNLHYSRTNNSALNLPDPNLYKESTRHLDNTPALRVPFQSLNINESNNTNKSFSTDFLANSSDVKYKYVCQMCGKPGHNARSCNKS</sequence>
<dbReference type="GO" id="GO:0008270">
    <property type="term" value="F:zinc ion binding"/>
    <property type="evidence" value="ECO:0007669"/>
    <property type="project" value="UniProtKB-KW"/>
</dbReference>
<dbReference type="Proteomes" id="UP000266673">
    <property type="component" value="Unassembled WGS sequence"/>
</dbReference>
<dbReference type="PROSITE" id="PS50158">
    <property type="entry name" value="ZF_CCHC"/>
    <property type="match status" value="1"/>
</dbReference>
<evidence type="ECO:0000313" key="4">
    <source>
        <dbReference type="Proteomes" id="UP000266673"/>
    </source>
</evidence>
<keyword evidence="1" id="KW-0862">Zinc</keyword>
<dbReference type="AlphaFoldDB" id="A0A397W9A9"/>
<dbReference type="InterPro" id="IPR036875">
    <property type="entry name" value="Znf_CCHC_sf"/>
</dbReference>
<comment type="caution">
    <text evidence="3">The sequence shown here is derived from an EMBL/GenBank/DDBJ whole genome shotgun (WGS) entry which is preliminary data.</text>
</comment>
<dbReference type="InterPro" id="IPR001878">
    <property type="entry name" value="Znf_CCHC"/>
</dbReference>
<organism evidence="3 4">
    <name type="scientific">Gigaspora rosea</name>
    <dbReference type="NCBI Taxonomy" id="44941"/>
    <lineage>
        <taxon>Eukaryota</taxon>
        <taxon>Fungi</taxon>
        <taxon>Fungi incertae sedis</taxon>
        <taxon>Mucoromycota</taxon>
        <taxon>Glomeromycotina</taxon>
        <taxon>Glomeromycetes</taxon>
        <taxon>Diversisporales</taxon>
        <taxon>Gigasporaceae</taxon>
        <taxon>Gigaspora</taxon>
    </lineage>
</organism>
<proteinExistence type="predicted"/>
<keyword evidence="1" id="KW-0479">Metal-binding</keyword>
<dbReference type="GO" id="GO:0003676">
    <property type="term" value="F:nucleic acid binding"/>
    <property type="evidence" value="ECO:0007669"/>
    <property type="project" value="InterPro"/>
</dbReference>